<dbReference type="EMBL" id="CADCXV010000659">
    <property type="protein sequence ID" value="CAB0031901.1"/>
    <property type="molecule type" value="Genomic_DNA"/>
</dbReference>
<organism evidence="2 3">
    <name type="scientific">Trichogramma brassicae</name>
    <dbReference type="NCBI Taxonomy" id="86971"/>
    <lineage>
        <taxon>Eukaryota</taxon>
        <taxon>Metazoa</taxon>
        <taxon>Ecdysozoa</taxon>
        <taxon>Arthropoda</taxon>
        <taxon>Hexapoda</taxon>
        <taxon>Insecta</taxon>
        <taxon>Pterygota</taxon>
        <taxon>Neoptera</taxon>
        <taxon>Endopterygota</taxon>
        <taxon>Hymenoptera</taxon>
        <taxon>Apocrita</taxon>
        <taxon>Proctotrupomorpha</taxon>
        <taxon>Chalcidoidea</taxon>
        <taxon>Trichogrammatidae</taxon>
        <taxon>Trichogramma</taxon>
    </lineage>
</organism>
<evidence type="ECO:0000313" key="2">
    <source>
        <dbReference type="EMBL" id="CAB0031901.1"/>
    </source>
</evidence>
<evidence type="ECO:0000256" key="1">
    <source>
        <dbReference type="SAM" id="MobiDB-lite"/>
    </source>
</evidence>
<feature type="compositionally biased region" description="Basic residues" evidence="1">
    <location>
        <begin position="1"/>
        <end position="13"/>
    </location>
</feature>
<dbReference type="AlphaFoldDB" id="A0A6H5I8A5"/>
<dbReference type="OrthoDB" id="6760207at2759"/>
<proteinExistence type="predicted"/>
<evidence type="ECO:0000313" key="3">
    <source>
        <dbReference type="Proteomes" id="UP000479190"/>
    </source>
</evidence>
<gene>
    <name evidence="2" type="ORF">TBRA_LOCUS3857</name>
</gene>
<accession>A0A6H5I8A5</accession>
<protein>
    <submittedName>
        <fullName evidence="2">Uncharacterized protein</fullName>
    </submittedName>
</protein>
<reference evidence="2 3" key="1">
    <citation type="submission" date="2020-02" db="EMBL/GenBank/DDBJ databases">
        <authorList>
            <person name="Ferguson B K."/>
        </authorList>
    </citation>
    <scope>NUCLEOTIDE SEQUENCE [LARGE SCALE GENOMIC DNA]</scope>
</reference>
<name>A0A6H5I8A5_9HYME</name>
<feature type="region of interest" description="Disordered" evidence="1">
    <location>
        <begin position="1"/>
        <end position="22"/>
    </location>
</feature>
<sequence length="641" mass="73376">MLNSRKKPRIRKQKTADIEVGSQTRVPRIRRIADIESADNGTRARKGSRIAAEKRPRSELGQQGWIDCSACLLPKKMRRRLHKDFEDDLAVHAAAELGFVPQRRTPDQIAAEKRRRSEYCRCEKHVCYEFSFAMIISNIFHCGTRTCTERTRVHVSCQAYQRRKICESTLGRVNLTLLMTLLARPSRSNSKLVVSHNFCCHVNLSLDNWIDPSRVSPAVPATPTPSTIERVHGDVDAEEAGLRYLKALTQTNTTLAKCYGLPKIHKPSLTFRPIISTINSPTSFLAFVLYKNLKPCFNNPPSHINNNPEVQDKDFEMKMKEKEYDLRIGEKVYVKNMIRQDKLTSEFNEVPHTVIQVKGGDVRVQNDETGLQQRRNVVHLKRVEGEWTVYLEKIKISSIEEHVLRFTWQVRQMSSLEGRLLTRPNLWHYHSSMHYFLPNVLRSDCTITCRGPASRPDLIVKRMNKDLARIARLAEENGLTINTRTQAIWFGSRRYIRTIYAATIPPIRLCDETLNPDESIKVLGCVLDETLSWRKHTNYTTTKCFAALAHLECGAGLMAGLSGKLLISFQRCQNTVVRFVTGVRRYECILPSYVELRILKLGERRSLLVVCLLANILRHGALAYLAARFTFESGSNDRGSR</sequence>
<dbReference type="Proteomes" id="UP000479190">
    <property type="component" value="Unassembled WGS sequence"/>
</dbReference>
<keyword evidence="3" id="KW-1185">Reference proteome</keyword>